<dbReference type="InterPro" id="IPR013320">
    <property type="entry name" value="ConA-like_dom_sf"/>
</dbReference>
<dbReference type="Pfam" id="PF13731">
    <property type="entry name" value="WxL"/>
    <property type="match status" value="1"/>
</dbReference>
<keyword evidence="4" id="KW-1185">Reference proteome</keyword>
<evidence type="ECO:0000256" key="1">
    <source>
        <dbReference type="SAM" id="SignalP"/>
    </source>
</evidence>
<dbReference type="Gene3D" id="2.60.120.200">
    <property type="match status" value="1"/>
</dbReference>
<organism evidence="3 4">
    <name type="scientific">Levilactobacillus fujinensis</name>
    <dbReference type="NCBI Taxonomy" id="2486024"/>
    <lineage>
        <taxon>Bacteria</taxon>
        <taxon>Bacillati</taxon>
        <taxon>Bacillota</taxon>
        <taxon>Bacilli</taxon>
        <taxon>Lactobacillales</taxon>
        <taxon>Lactobacillaceae</taxon>
        <taxon>Levilactobacillus</taxon>
    </lineage>
</organism>
<evidence type="ECO:0000313" key="4">
    <source>
        <dbReference type="Proteomes" id="UP001596283"/>
    </source>
</evidence>
<protein>
    <submittedName>
        <fullName evidence="3">WxL domain-containing protein</fullName>
    </submittedName>
</protein>
<feature type="domain" description="WxL" evidence="2">
    <location>
        <begin position="578"/>
        <end position="651"/>
    </location>
</feature>
<gene>
    <name evidence="3" type="ORF">ACFP1C_10625</name>
</gene>
<accession>A0ABW1THD9</accession>
<dbReference type="Proteomes" id="UP001596283">
    <property type="component" value="Unassembled WGS sequence"/>
</dbReference>
<feature type="signal peptide" evidence="1">
    <location>
        <begin position="1"/>
        <end position="28"/>
    </location>
</feature>
<reference evidence="4" key="1">
    <citation type="journal article" date="2019" name="Int. J. Syst. Evol. Microbiol.">
        <title>The Global Catalogue of Microorganisms (GCM) 10K type strain sequencing project: providing services to taxonomists for standard genome sequencing and annotation.</title>
        <authorList>
            <consortium name="The Broad Institute Genomics Platform"/>
            <consortium name="The Broad Institute Genome Sequencing Center for Infectious Disease"/>
            <person name="Wu L."/>
            <person name="Ma J."/>
        </authorList>
    </citation>
    <scope>NUCLEOTIDE SEQUENCE [LARGE SCALE GENOMIC DNA]</scope>
    <source>
        <strain evidence="4">CCM 8908</strain>
    </source>
</reference>
<dbReference type="EMBL" id="JBHSSI010000063">
    <property type="protein sequence ID" value="MFC6261396.1"/>
    <property type="molecule type" value="Genomic_DNA"/>
</dbReference>
<comment type="caution">
    <text evidence="3">The sequence shown here is derived from an EMBL/GenBank/DDBJ whole genome shotgun (WGS) entry which is preliminary data.</text>
</comment>
<keyword evidence="1" id="KW-0732">Signal</keyword>
<name>A0ABW1THD9_9LACO</name>
<proteinExistence type="predicted"/>
<sequence length="719" mass="78337">MGFSRWLRVGLSFIAVSFGLGSWCVGHAADDYYDALASAPQGIILDKTNPFVTVETTNKSSANIVDADNPETPGTQVAMLTNGSNQFGSIWSTDTGYLRLDQDQTFSMWLYLGDRDTDSGDGMAFVLQNDGHGVGAMPSSRRNPIPGETLGVWGVDDDPKQETSQGIAATAIQRSWALEFDTNYNGVSGDDAPGKSLAFDSGYPVVHVASNYPGEARTYPQNVIDNGFWHGLLGGQRRAYFYNMVHRGVIHNVNKPNFLANGQWHHVTINYEKNGTLIYTIDDRDPQTNTRRTGMSQTIALDHKIVDPDGTKKIRWGLTAATGSLYEKHMVIFENIPGMIDADIQTSLTDLNRQRPVNPGGQVLSGSRLRLDYDLTYRSGRQPWSDIVANLKIPTDINVEEVSITTSNGHKEQVSLDKFTDGQLSLPLKSELSQEKSKATISILGQAATVAATRTVDPATSMFTSSGLVNSADTPKFIINPNVGLRLKVTSDNPLKLNSKENTTIEGEVRTTGDATILAGKRVEPRLNNQVLRSIAVNPQGKFALPIMANQLEPGTNRLLLKAITNMGDASEPVEVLITVVGELKFVEVSQQEKFQSTTLTGQPQDVRRAGNWQLRIQDTRGTNEHWTLTAQSGPFKTATGQVLAGQLVYADRYQRIPIGQEATPVLTRKTADNQPFDVANSWDADKGLLLALGGGATVGEYQGTITWGLMDAPGYVGK</sequence>
<evidence type="ECO:0000259" key="2">
    <source>
        <dbReference type="Pfam" id="PF13731"/>
    </source>
</evidence>
<evidence type="ECO:0000313" key="3">
    <source>
        <dbReference type="EMBL" id="MFC6261396.1"/>
    </source>
</evidence>
<feature type="chain" id="PRO_5046164466" evidence="1">
    <location>
        <begin position="29"/>
        <end position="719"/>
    </location>
</feature>
<dbReference type="RefSeq" id="WP_125687166.1">
    <property type="nucleotide sequence ID" value="NZ_JBHSSI010000063.1"/>
</dbReference>
<dbReference type="InterPro" id="IPR027994">
    <property type="entry name" value="WxL_dom"/>
</dbReference>
<dbReference type="SUPFAM" id="SSF49899">
    <property type="entry name" value="Concanavalin A-like lectins/glucanases"/>
    <property type="match status" value="1"/>
</dbReference>